<dbReference type="PANTHER" id="PTHR31758:SF2">
    <property type="entry name" value="BTB_POZ DOMAIN-CONTAINING PROTEIN YLR108C"/>
    <property type="match status" value="1"/>
</dbReference>
<dbReference type="SUPFAM" id="SSF54695">
    <property type="entry name" value="POZ domain"/>
    <property type="match status" value="1"/>
</dbReference>
<dbReference type="EMBL" id="QGMG01000163">
    <property type="protein sequence ID" value="TVY56402.1"/>
    <property type="molecule type" value="Genomic_DNA"/>
</dbReference>
<evidence type="ECO:0000313" key="2">
    <source>
        <dbReference type="EMBL" id="TVY56402.1"/>
    </source>
</evidence>
<dbReference type="OrthoDB" id="2414723at2759"/>
<feature type="region of interest" description="Disordered" evidence="1">
    <location>
        <begin position="435"/>
        <end position="466"/>
    </location>
</feature>
<protein>
    <recommendedName>
        <fullName evidence="4">BTB/POZ domain-containing protein</fullName>
    </recommendedName>
</protein>
<dbReference type="PANTHER" id="PTHR31758">
    <property type="entry name" value="BTB/POZ DOMAIN-CONTAINING PROTEIN YLR108C"/>
    <property type="match status" value="1"/>
</dbReference>
<dbReference type="Gene3D" id="3.30.710.10">
    <property type="entry name" value="Potassium Channel Kv1.1, Chain A"/>
    <property type="match status" value="2"/>
</dbReference>
<evidence type="ECO:0000256" key="1">
    <source>
        <dbReference type="SAM" id="MobiDB-lite"/>
    </source>
</evidence>
<name>A0A7D8UV23_9HELO</name>
<evidence type="ECO:0008006" key="4">
    <source>
        <dbReference type="Google" id="ProtNLM"/>
    </source>
</evidence>
<dbReference type="InterPro" id="IPR011333">
    <property type="entry name" value="SKP1/BTB/POZ_sf"/>
</dbReference>
<dbReference type="AlphaFoldDB" id="A0A7D8UV23"/>
<reference evidence="2 3" key="1">
    <citation type="submission" date="2018-05" db="EMBL/GenBank/DDBJ databases">
        <title>Whole genome sequencing for identification of molecular markers to develop diagnostic detection tools for the regulated plant pathogen Lachnellula willkommii.</title>
        <authorList>
            <person name="Giroux E."/>
            <person name="Bilodeau G."/>
        </authorList>
    </citation>
    <scope>NUCLEOTIDE SEQUENCE [LARGE SCALE GENOMIC DNA]</scope>
    <source>
        <strain evidence="2 3">CBS 625.97</strain>
    </source>
</reference>
<feature type="region of interest" description="Disordered" evidence="1">
    <location>
        <begin position="291"/>
        <end position="311"/>
    </location>
</feature>
<evidence type="ECO:0000313" key="3">
    <source>
        <dbReference type="Proteomes" id="UP000481288"/>
    </source>
</evidence>
<organism evidence="2 3">
    <name type="scientific">Lachnellula cervina</name>
    <dbReference type="NCBI Taxonomy" id="1316786"/>
    <lineage>
        <taxon>Eukaryota</taxon>
        <taxon>Fungi</taxon>
        <taxon>Dikarya</taxon>
        <taxon>Ascomycota</taxon>
        <taxon>Pezizomycotina</taxon>
        <taxon>Leotiomycetes</taxon>
        <taxon>Helotiales</taxon>
        <taxon>Lachnaceae</taxon>
        <taxon>Lachnellula</taxon>
    </lineage>
</organism>
<feature type="compositionally biased region" description="Pro residues" evidence="1">
    <location>
        <begin position="296"/>
        <end position="305"/>
    </location>
</feature>
<comment type="caution">
    <text evidence="2">The sequence shown here is derived from an EMBL/GenBank/DDBJ whole genome shotgun (WGS) entry which is preliminary data.</text>
</comment>
<keyword evidence="3" id="KW-1185">Reference proteome</keyword>
<sequence>MAMANGGEGSSTQGKKHTPIVSGITISTEDIQKNVDPNPPGILRDSIAMSARKMNTDIPEILPHERVFPIQIGSELFRLSGASISSDAEENGDQSTSVRTLYIDRDPVTFRDISLHLQGYHVAPRNGSHFVKLFADAQFYSFQVPRLMSQLYEESIFISIGNRDFQIPRELFSDPGNSPNYFSLGFAVFFTTPTEIFPGLSREGLLRPPSILPPSVPNRSAETFSEILHLLRGYPLNIRNEDHRAELLRDCKYFHLKGLEQKLIRHSITFNLARRNEEITLRLEDVRQSGISVVGHPPPSSPPAPETSHTSQSGLVGFVNYARPFVDAKAYELVLEIGDERTMLHFTTHAHTPPSLRAEFFGDAKARISRLFEVIATKLNLPTTQPLGLLMKRGGASSQPASPGNTPLNEGDHVQVSLGSEAWVQLDGREWRGRDKDVERDEASSVSSSIIEEDHPRKRRRMGSGATSAFGDETWLVKTAQWRLRVQNARNGKGGVECVLVAVKINAVSGELGRNSQRMFLA</sequence>
<proteinExistence type="predicted"/>
<gene>
    <name evidence="2" type="primary">YDR132C</name>
    <name evidence="2" type="ORF">LCER1_G004354</name>
</gene>
<dbReference type="Proteomes" id="UP000481288">
    <property type="component" value="Unassembled WGS sequence"/>
</dbReference>
<accession>A0A7D8UV23</accession>